<evidence type="ECO:0000313" key="14">
    <source>
        <dbReference type="Proteomes" id="UP000231282"/>
    </source>
</evidence>
<dbReference type="Gene3D" id="1.10.246.80">
    <property type="match status" value="1"/>
</dbReference>
<reference evidence="14" key="1">
    <citation type="submission" date="2017-09" db="EMBL/GenBank/DDBJ databases">
        <title>Depth-based differentiation of microbial function through sediment-hosted aquifers and enrichment of novel symbionts in the deep terrestrial subsurface.</title>
        <authorList>
            <person name="Probst A.J."/>
            <person name="Ladd B."/>
            <person name="Jarett J.K."/>
            <person name="Geller-Mcgrath D.E."/>
            <person name="Sieber C.M.K."/>
            <person name="Emerson J.B."/>
            <person name="Anantharaman K."/>
            <person name="Thomas B.C."/>
            <person name="Malmstrom R."/>
            <person name="Stieglmeier M."/>
            <person name="Klingl A."/>
            <person name="Woyke T."/>
            <person name="Ryan C.M."/>
            <person name="Banfield J.F."/>
        </authorList>
    </citation>
    <scope>NUCLEOTIDE SEQUENCE [LARGE SCALE GENOMIC DNA]</scope>
</reference>
<comment type="caution">
    <text evidence="13">The sequence shown here is derived from an EMBL/GenBank/DDBJ whole genome shotgun (WGS) entry which is preliminary data.</text>
</comment>
<dbReference type="GO" id="GO:0000166">
    <property type="term" value="F:nucleotide binding"/>
    <property type="evidence" value="ECO:0007669"/>
    <property type="project" value="UniProtKB-KW"/>
</dbReference>
<keyword evidence="3" id="KW-0819">tRNA processing</keyword>
<dbReference type="Gene3D" id="1.10.3090.10">
    <property type="entry name" value="cca-adding enzyme, domain 2"/>
    <property type="match status" value="1"/>
</dbReference>
<dbReference type="AlphaFoldDB" id="A0A2H0WQW2"/>
<keyword evidence="4" id="KW-0548">Nucleotidyltransferase</keyword>
<feature type="domain" description="Poly A polymerase head" evidence="10">
    <location>
        <begin position="31"/>
        <end position="162"/>
    </location>
</feature>
<protein>
    <recommendedName>
        <fullName evidence="15">HD domain-containing protein</fullName>
    </recommendedName>
</protein>
<dbReference type="InterPro" id="IPR050264">
    <property type="entry name" value="Bact_CCA-adding_enz_type3_sf"/>
</dbReference>
<comment type="similarity">
    <text evidence="9">Belongs to the tRNA nucleotidyltransferase/poly(A) polymerase family.</text>
</comment>
<dbReference type="SUPFAM" id="SSF81301">
    <property type="entry name" value="Nucleotidyltransferase"/>
    <property type="match status" value="1"/>
</dbReference>
<keyword evidence="2 9" id="KW-0808">Transferase</keyword>
<keyword evidence="8 9" id="KW-0694">RNA-binding</keyword>
<dbReference type="SUPFAM" id="SSF81891">
    <property type="entry name" value="Poly A polymerase C-terminal region-like"/>
    <property type="match status" value="1"/>
</dbReference>
<dbReference type="PANTHER" id="PTHR46173:SF1">
    <property type="entry name" value="CCA TRNA NUCLEOTIDYLTRANSFERASE 1, MITOCHONDRIAL"/>
    <property type="match status" value="1"/>
</dbReference>
<dbReference type="InterPro" id="IPR032828">
    <property type="entry name" value="PolyA_RNA-bd"/>
</dbReference>
<name>A0A2H0WQW2_9BACT</name>
<evidence type="ECO:0000256" key="5">
    <source>
        <dbReference type="ARBA" id="ARBA00022723"/>
    </source>
</evidence>
<evidence type="ECO:0000256" key="1">
    <source>
        <dbReference type="ARBA" id="ARBA00001946"/>
    </source>
</evidence>
<dbReference type="Pfam" id="PF01743">
    <property type="entry name" value="PolyA_pol"/>
    <property type="match status" value="1"/>
</dbReference>
<evidence type="ECO:0000256" key="6">
    <source>
        <dbReference type="ARBA" id="ARBA00022741"/>
    </source>
</evidence>
<evidence type="ECO:0000256" key="4">
    <source>
        <dbReference type="ARBA" id="ARBA00022695"/>
    </source>
</evidence>
<dbReference type="InterPro" id="IPR003607">
    <property type="entry name" value="HD/PDEase_dom"/>
</dbReference>
<dbReference type="NCBIfam" id="TIGR00277">
    <property type="entry name" value="HDIG"/>
    <property type="match status" value="1"/>
</dbReference>
<keyword evidence="5" id="KW-0479">Metal-binding</keyword>
<dbReference type="InterPro" id="IPR002646">
    <property type="entry name" value="PolA_pol_head_dom"/>
</dbReference>
<evidence type="ECO:0000259" key="11">
    <source>
        <dbReference type="Pfam" id="PF12627"/>
    </source>
</evidence>
<dbReference type="EMBL" id="PEZH01000042">
    <property type="protein sequence ID" value="PIS15011.1"/>
    <property type="molecule type" value="Genomic_DNA"/>
</dbReference>
<comment type="cofactor">
    <cofactor evidence="1">
        <name>Mg(2+)</name>
        <dbReference type="ChEBI" id="CHEBI:18420"/>
    </cofactor>
</comment>
<dbReference type="CDD" id="cd05398">
    <property type="entry name" value="NT_ClassII-CCAase"/>
    <property type="match status" value="1"/>
</dbReference>
<feature type="domain" description="tRNA nucleotidyltransferase/poly(A) polymerase RNA and SrmB- binding" evidence="11">
    <location>
        <begin position="190"/>
        <end position="249"/>
    </location>
</feature>
<feature type="domain" description="CCA-adding enzyme C-terminal" evidence="12">
    <location>
        <begin position="347"/>
        <end position="454"/>
    </location>
</feature>
<dbReference type="GO" id="GO:0008033">
    <property type="term" value="P:tRNA processing"/>
    <property type="evidence" value="ECO:0007669"/>
    <property type="project" value="UniProtKB-KW"/>
</dbReference>
<dbReference type="InterPro" id="IPR043519">
    <property type="entry name" value="NT_sf"/>
</dbReference>
<organism evidence="13 14">
    <name type="scientific">Candidatus Shapirobacteria bacterium CG09_land_8_20_14_0_10_38_17</name>
    <dbReference type="NCBI Taxonomy" id="1974884"/>
    <lineage>
        <taxon>Bacteria</taxon>
        <taxon>Candidatus Shapironibacteriota</taxon>
    </lineage>
</organism>
<evidence type="ECO:0000256" key="7">
    <source>
        <dbReference type="ARBA" id="ARBA00022842"/>
    </source>
</evidence>
<evidence type="ECO:0000256" key="3">
    <source>
        <dbReference type="ARBA" id="ARBA00022694"/>
    </source>
</evidence>
<dbReference type="GO" id="GO:0046872">
    <property type="term" value="F:metal ion binding"/>
    <property type="evidence" value="ECO:0007669"/>
    <property type="project" value="UniProtKB-KW"/>
</dbReference>
<keyword evidence="6" id="KW-0547">Nucleotide-binding</keyword>
<evidence type="ECO:0000256" key="2">
    <source>
        <dbReference type="ARBA" id="ARBA00022679"/>
    </source>
</evidence>
<dbReference type="Pfam" id="PF13735">
    <property type="entry name" value="tRNA_NucTran2_2"/>
    <property type="match status" value="1"/>
</dbReference>
<dbReference type="PANTHER" id="PTHR46173">
    <property type="entry name" value="CCA TRNA NUCLEOTIDYLTRANSFERASE 1, MITOCHONDRIAL"/>
    <property type="match status" value="1"/>
</dbReference>
<evidence type="ECO:0000259" key="12">
    <source>
        <dbReference type="Pfam" id="PF13735"/>
    </source>
</evidence>
<evidence type="ECO:0000259" key="10">
    <source>
        <dbReference type="Pfam" id="PF01743"/>
    </source>
</evidence>
<sequence length="459" mass="52917">MNQSIPEKIKKNIPHKALDVFNKFTKVGLEIYLVGGAVRDLLLGQKNIVDLDFTTNATPKKIQSLFFKSFYDNQYGTVKVPYKKDVIEITTYRSEKEYTDFRHPNQVTWGKTIEEDLSRRDFTVNAIALGPNKKPKTKDQQPTIKLIDSFNGQKDLKDKIIRCVGNPDKRFGEDALRILRAIRLAIKLEFEIEPKTFTALTKNVSLLNNISGERIREELFKILLDKNIDRGFQLMKKAKILDKILPEVTKGYGMKQKGHHLWNVWKHSVLTVKYCPSIDPLVKLAALLHDVGKPVVVKDIDGERTFYNHEVIGASIARNIGQRLRLANKDLDRLTRLVRWHQFSVSEKQTNKAVKRFIRHVGKENIDDMLDLRTGDRLGSGAKETSWRTEEFKKRLIEVQKQPFTVTDLKVNGRDVMKILKISPGPKVGQALNEIFEKVDNDKLPNERKILLKEIKLLK</sequence>
<dbReference type="InterPro" id="IPR006675">
    <property type="entry name" value="HDIG_dom"/>
</dbReference>
<gene>
    <name evidence="13" type="ORF">COT63_02115</name>
</gene>
<keyword evidence="7" id="KW-0460">Magnesium</keyword>
<evidence type="ECO:0000313" key="13">
    <source>
        <dbReference type="EMBL" id="PIS15011.1"/>
    </source>
</evidence>
<dbReference type="Proteomes" id="UP000231282">
    <property type="component" value="Unassembled WGS sequence"/>
</dbReference>
<dbReference type="GO" id="GO:0000049">
    <property type="term" value="F:tRNA binding"/>
    <property type="evidence" value="ECO:0007669"/>
    <property type="project" value="TreeGrafter"/>
</dbReference>
<evidence type="ECO:0000256" key="9">
    <source>
        <dbReference type="RuleBase" id="RU003953"/>
    </source>
</evidence>
<dbReference type="GO" id="GO:0016779">
    <property type="term" value="F:nucleotidyltransferase activity"/>
    <property type="evidence" value="ECO:0007669"/>
    <property type="project" value="UniProtKB-KW"/>
</dbReference>
<dbReference type="Gene3D" id="3.30.460.10">
    <property type="entry name" value="Beta Polymerase, domain 2"/>
    <property type="match status" value="1"/>
</dbReference>
<proteinExistence type="inferred from homology"/>
<evidence type="ECO:0000256" key="8">
    <source>
        <dbReference type="ARBA" id="ARBA00022884"/>
    </source>
</evidence>
<dbReference type="CDD" id="cd00077">
    <property type="entry name" value="HDc"/>
    <property type="match status" value="1"/>
</dbReference>
<dbReference type="Pfam" id="PF12627">
    <property type="entry name" value="PolyA_pol_RNAbd"/>
    <property type="match status" value="1"/>
</dbReference>
<dbReference type="InterPro" id="IPR032810">
    <property type="entry name" value="CCA-adding_enz_C"/>
</dbReference>
<accession>A0A2H0WQW2</accession>
<evidence type="ECO:0008006" key="15">
    <source>
        <dbReference type="Google" id="ProtNLM"/>
    </source>
</evidence>